<keyword evidence="8" id="KW-1185">Reference proteome</keyword>
<dbReference type="RefSeq" id="XP_007919131.1">
    <property type="nucleotide sequence ID" value="XM_007920940.1"/>
</dbReference>
<evidence type="ECO:0000256" key="6">
    <source>
        <dbReference type="RuleBase" id="RU004517"/>
    </source>
</evidence>
<keyword evidence="3 5" id="KW-0663">Pyridoxal phosphate</keyword>
<dbReference type="OrthoDB" id="1732691at2759"/>
<comment type="catalytic activity">
    <reaction evidence="6">
        <text>L-valine + 2-oxoglutarate = 3-methyl-2-oxobutanoate + L-glutamate</text>
        <dbReference type="Rhea" id="RHEA:24813"/>
        <dbReference type="ChEBI" id="CHEBI:11851"/>
        <dbReference type="ChEBI" id="CHEBI:16810"/>
        <dbReference type="ChEBI" id="CHEBI:29985"/>
        <dbReference type="ChEBI" id="CHEBI:57762"/>
        <dbReference type="EC" id="2.6.1.42"/>
    </reaction>
</comment>
<keyword evidence="6" id="KW-0808">Transferase</keyword>
<reference evidence="8" key="1">
    <citation type="journal article" date="2013" name="Genome Announc.">
        <title>Draft genome sequence of the ascomycete Phaeoacremonium aleophilum strain UCR-PA7, a causal agent of the esca disease complex in grapevines.</title>
        <authorList>
            <person name="Blanco-Ulate B."/>
            <person name="Rolshausen P."/>
            <person name="Cantu D."/>
        </authorList>
    </citation>
    <scope>NUCLEOTIDE SEQUENCE [LARGE SCALE GENOMIC DNA]</scope>
    <source>
        <strain evidence="8">UCR-PA7</strain>
    </source>
</reference>
<evidence type="ECO:0000256" key="3">
    <source>
        <dbReference type="ARBA" id="ARBA00022898"/>
    </source>
</evidence>
<dbReference type="GO" id="GO:0005739">
    <property type="term" value="C:mitochondrion"/>
    <property type="evidence" value="ECO:0007669"/>
    <property type="project" value="TreeGrafter"/>
</dbReference>
<dbReference type="Proteomes" id="UP000014074">
    <property type="component" value="Unassembled WGS sequence"/>
</dbReference>
<comment type="cofactor">
    <cofactor evidence="1 5">
        <name>pyridoxal 5'-phosphate</name>
        <dbReference type="ChEBI" id="CHEBI:597326"/>
    </cofactor>
</comment>
<dbReference type="PANTHER" id="PTHR11825">
    <property type="entry name" value="SUBGROUP IIII AMINOTRANSFERASE"/>
    <property type="match status" value="1"/>
</dbReference>
<dbReference type="InterPro" id="IPR018300">
    <property type="entry name" value="Aminotrans_IV_CS"/>
</dbReference>
<dbReference type="GeneID" id="19329276"/>
<evidence type="ECO:0000256" key="5">
    <source>
        <dbReference type="RuleBase" id="RU004516"/>
    </source>
</evidence>
<comment type="catalytic activity">
    <reaction evidence="6">
        <text>L-leucine + 2-oxoglutarate = 4-methyl-2-oxopentanoate + L-glutamate</text>
        <dbReference type="Rhea" id="RHEA:18321"/>
        <dbReference type="ChEBI" id="CHEBI:16810"/>
        <dbReference type="ChEBI" id="CHEBI:17865"/>
        <dbReference type="ChEBI" id="CHEBI:29985"/>
        <dbReference type="ChEBI" id="CHEBI:57427"/>
        <dbReference type="EC" id="2.6.1.42"/>
    </reaction>
</comment>
<dbReference type="InterPro" id="IPR036038">
    <property type="entry name" value="Aminotransferase-like"/>
</dbReference>
<accession>R8B9T2</accession>
<keyword evidence="6" id="KW-0100">Branched-chain amino acid biosynthesis</keyword>
<keyword evidence="6" id="KW-0028">Amino-acid biosynthesis</keyword>
<dbReference type="Pfam" id="PF01063">
    <property type="entry name" value="Aminotran_4"/>
    <property type="match status" value="1"/>
</dbReference>
<dbReference type="EC" id="2.6.1.42" evidence="6"/>
<dbReference type="PANTHER" id="PTHR11825:SF69">
    <property type="entry name" value="BRANCHED-CHAIN-AMINO-ACID AMINOTRANSFERASE"/>
    <property type="match status" value="1"/>
</dbReference>
<proteinExistence type="inferred from homology"/>
<sequence>MDKSGRGLVLGANYAPTLVAQEEANKQGFIQVLWLFGPEDNVTEAGASNFFVIIRNKESGRPELLTPPLGDIILDGVTRKSVLELAKERLTDGTNGLEGLDVAERQITMGELVEASKEGRLLEACVTGTAFFIAPVGVIRYRDADIKIGAVEDGVLKAPYTLQIRDWLRKIMYGEENNKWGRLIDEMCRRYQITAKTD</sequence>
<name>R8B9T2_PHAM7</name>
<keyword evidence="6" id="KW-0032">Aminotransferase</keyword>
<gene>
    <name evidence="7" type="ORF">UCRPA7_8427</name>
</gene>
<dbReference type="GO" id="GO:0009098">
    <property type="term" value="P:L-leucine biosynthetic process"/>
    <property type="evidence" value="ECO:0007669"/>
    <property type="project" value="TreeGrafter"/>
</dbReference>
<dbReference type="GO" id="GO:0009099">
    <property type="term" value="P:L-valine biosynthetic process"/>
    <property type="evidence" value="ECO:0007669"/>
    <property type="project" value="TreeGrafter"/>
</dbReference>
<evidence type="ECO:0000313" key="8">
    <source>
        <dbReference type="Proteomes" id="UP000014074"/>
    </source>
</evidence>
<dbReference type="InterPro" id="IPR043132">
    <property type="entry name" value="BCAT-like_C"/>
</dbReference>
<dbReference type="PROSITE" id="PS00770">
    <property type="entry name" value="AA_TRANSFER_CLASS_4"/>
    <property type="match status" value="1"/>
</dbReference>
<evidence type="ECO:0000256" key="1">
    <source>
        <dbReference type="ARBA" id="ARBA00001933"/>
    </source>
</evidence>
<dbReference type="HOGENOM" id="CLU_031922_3_0_1"/>
<evidence type="ECO:0000313" key="7">
    <source>
        <dbReference type="EMBL" id="EON96065.1"/>
    </source>
</evidence>
<comment type="catalytic activity">
    <reaction evidence="6">
        <text>L-isoleucine + 2-oxoglutarate = (S)-3-methyl-2-oxopentanoate + L-glutamate</text>
        <dbReference type="Rhea" id="RHEA:24801"/>
        <dbReference type="ChEBI" id="CHEBI:16810"/>
        <dbReference type="ChEBI" id="CHEBI:29985"/>
        <dbReference type="ChEBI" id="CHEBI:35146"/>
        <dbReference type="ChEBI" id="CHEBI:58045"/>
        <dbReference type="EC" id="2.6.1.42"/>
    </reaction>
</comment>
<dbReference type="KEGG" id="tmn:UCRPA7_8427"/>
<protein>
    <recommendedName>
        <fullName evidence="6">Branched-chain-amino-acid aminotransferase</fullName>
        <ecNumber evidence="6">2.6.1.42</ecNumber>
    </recommendedName>
</protein>
<comment type="similarity">
    <text evidence="2 4">Belongs to the class-IV pyridoxal-phosphate-dependent aminotransferase family.</text>
</comment>
<organism evidence="7 8">
    <name type="scientific">Phaeoacremonium minimum (strain UCR-PA7)</name>
    <name type="common">Esca disease fungus</name>
    <name type="synonym">Togninia minima</name>
    <dbReference type="NCBI Taxonomy" id="1286976"/>
    <lineage>
        <taxon>Eukaryota</taxon>
        <taxon>Fungi</taxon>
        <taxon>Dikarya</taxon>
        <taxon>Ascomycota</taxon>
        <taxon>Pezizomycotina</taxon>
        <taxon>Sordariomycetes</taxon>
        <taxon>Sordariomycetidae</taxon>
        <taxon>Togniniales</taxon>
        <taxon>Togniniaceae</taxon>
        <taxon>Phaeoacremonium</taxon>
    </lineage>
</organism>
<dbReference type="InterPro" id="IPR001544">
    <property type="entry name" value="Aminotrans_IV"/>
</dbReference>
<evidence type="ECO:0000256" key="4">
    <source>
        <dbReference type="RuleBase" id="RU004106"/>
    </source>
</evidence>
<dbReference type="InterPro" id="IPR005786">
    <property type="entry name" value="B_amino_transII"/>
</dbReference>
<dbReference type="GO" id="GO:0004084">
    <property type="term" value="F:branched-chain-amino-acid transaminase activity"/>
    <property type="evidence" value="ECO:0007669"/>
    <property type="project" value="UniProtKB-EC"/>
</dbReference>
<dbReference type="Gene3D" id="3.20.10.10">
    <property type="entry name" value="D-amino Acid Aminotransferase, subunit A, domain 2"/>
    <property type="match status" value="1"/>
</dbReference>
<dbReference type="EMBL" id="KB933362">
    <property type="protein sequence ID" value="EON96065.1"/>
    <property type="molecule type" value="Genomic_DNA"/>
</dbReference>
<dbReference type="AlphaFoldDB" id="R8B9T2"/>
<evidence type="ECO:0000256" key="2">
    <source>
        <dbReference type="ARBA" id="ARBA00009320"/>
    </source>
</evidence>
<dbReference type="eggNOG" id="KOG0975">
    <property type="taxonomic scope" value="Eukaryota"/>
</dbReference>
<dbReference type="SUPFAM" id="SSF56752">
    <property type="entry name" value="D-aminoacid aminotransferase-like PLP-dependent enzymes"/>
    <property type="match status" value="1"/>
</dbReference>